<dbReference type="SUPFAM" id="SSF57302">
    <property type="entry name" value="Snake toxin-like"/>
    <property type="match status" value="1"/>
</dbReference>
<proteinExistence type="predicted"/>
<dbReference type="CDD" id="cd23611">
    <property type="entry name" value="TFP_LU_ECD_THFP5"/>
    <property type="match status" value="1"/>
</dbReference>
<dbReference type="Ensembl" id="ENSGMOT00000073141.1">
    <property type="protein sequence ID" value="ENSGMOP00000026777.1"/>
    <property type="gene ID" value="ENSGMOG00000033334.1"/>
</dbReference>
<sequence length="116" mass="12958">MGWTLLSHYPNPNYLLDKQEDQSRERRKMKTLAVVLVLALAFGFGEALRCNRCINRGCSNRVETCSGPNDVCASVIFLPPAPINYFRRCMTASDCHLLSSLPSLVKTRCCGTDLCN</sequence>
<protein>
    <submittedName>
        <fullName evidence="1">Uncharacterized protein</fullName>
    </submittedName>
</protein>
<reference evidence="1" key="2">
    <citation type="submission" date="2025-09" db="UniProtKB">
        <authorList>
            <consortium name="Ensembl"/>
        </authorList>
    </citation>
    <scope>IDENTIFICATION</scope>
</reference>
<dbReference type="Proteomes" id="UP000694546">
    <property type="component" value="Chromosome 18"/>
</dbReference>
<dbReference type="Gene3D" id="2.10.60.10">
    <property type="entry name" value="CD59"/>
    <property type="match status" value="1"/>
</dbReference>
<dbReference type="InterPro" id="IPR045860">
    <property type="entry name" value="Snake_toxin-like_sf"/>
</dbReference>
<reference evidence="1" key="1">
    <citation type="submission" date="2025-08" db="UniProtKB">
        <authorList>
            <consortium name="Ensembl"/>
        </authorList>
    </citation>
    <scope>IDENTIFICATION</scope>
</reference>
<organism evidence="1 2">
    <name type="scientific">Gadus morhua</name>
    <name type="common">Atlantic cod</name>
    <dbReference type="NCBI Taxonomy" id="8049"/>
    <lineage>
        <taxon>Eukaryota</taxon>
        <taxon>Metazoa</taxon>
        <taxon>Chordata</taxon>
        <taxon>Craniata</taxon>
        <taxon>Vertebrata</taxon>
        <taxon>Euteleostomi</taxon>
        <taxon>Actinopterygii</taxon>
        <taxon>Neopterygii</taxon>
        <taxon>Teleostei</taxon>
        <taxon>Neoteleostei</taxon>
        <taxon>Acanthomorphata</taxon>
        <taxon>Zeiogadaria</taxon>
        <taxon>Gadariae</taxon>
        <taxon>Gadiformes</taxon>
        <taxon>Gadoidei</taxon>
        <taxon>Gadidae</taxon>
        <taxon>Gadus</taxon>
    </lineage>
</organism>
<accession>A0A8C5A657</accession>
<dbReference type="AlphaFoldDB" id="A0A8C5A657"/>
<dbReference type="GeneTree" id="ENSGT01000000215583"/>
<name>A0A8C5A657_GADMO</name>
<evidence type="ECO:0000313" key="1">
    <source>
        <dbReference type="Ensembl" id="ENSGMOP00000026777.1"/>
    </source>
</evidence>
<evidence type="ECO:0000313" key="2">
    <source>
        <dbReference type="Proteomes" id="UP000694546"/>
    </source>
</evidence>
<keyword evidence="2" id="KW-1185">Reference proteome</keyword>